<dbReference type="EMBL" id="CH445356">
    <property type="protein sequence ID" value="EAT78065.2"/>
    <property type="molecule type" value="Genomic_DNA"/>
</dbReference>
<dbReference type="STRING" id="321614.Q0U106"/>
<reference evidence="4" key="1">
    <citation type="journal article" date="2007" name="Plant Cell">
        <title>Dothideomycete-plant interactions illuminated by genome sequencing and EST analysis of the wheat pathogen Stagonospora nodorum.</title>
        <authorList>
            <person name="Hane J.K."/>
            <person name="Lowe R.G."/>
            <person name="Solomon P.S."/>
            <person name="Tan K.C."/>
            <person name="Schoch C.L."/>
            <person name="Spatafora J.W."/>
            <person name="Crous P.W."/>
            <person name="Kodira C."/>
            <person name="Birren B.W."/>
            <person name="Galagan J.E."/>
            <person name="Torriani S.F."/>
            <person name="McDonald B.A."/>
            <person name="Oliver R.P."/>
        </authorList>
    </citation>
    <scope>NUCLEOTIDE SEQUENCE [LARGE SCALE GENOMIC DNA]</scope>
    <source>
        <strain evidence="4">SN15 / ATCC MYA-4574 / FGSC 10173</strain>
    </source>
</reference>
<dbReference type="VEuPathDB" id="FungiDB:JI435_010200"/>
<dbReference type="RefSeq" id="XP_001804709.1">
    <property type="nucleotide sequence ID" value="XM_001804657.1"/>
</dbReference>
<evidence type="ECO:0000313" key="3">
    <source>
        <dbReference type="EMBL" id="EAT78065.2"/>
    </source>
</evidence>
<evidence type="ECO:0000259" key="2">
    <source>
        <dbReference type="Pfam" id="PF06985"/>
    </source>
</evidence>
<gene>
    <name evidence="3" type="ORF">SNOG_14525</name>
</gene>
<dbReference type="GeneID" id="5981634"/>
<protein>
    <recommendedName>
        <fullName evidence="2">Heterokaryon incompatibility domain-containing protein</fullName>
    </recommendedName>
</protein>
<dbReference type="AlphaFoldDB" id="Q0U106"/>
<proteinExistence type="predicted"/>
<evidence type="ECO:0000313" key="4">
    <source>
        <dbReference type="Proteomes" id="UP000001055"/>
    </source>
</evidence>
<accession>Q0U106</accession>
<sequence>MHLLQVDALGGFSLVEKYGKQIPAYGILSHTWLAAHEEVTFKDVKKGKGQKKRGYEKLRFYKLDYFWIDTCCIDKSSSAELQEAINSMFKWYKDSARCYVFLQDVSLQALEANLTGYGWRGWTLQEILAPTSVNFFTYEGAPLGDKHSLWEDISEATQISSDVLHGNVYTMYQVPVDIRLGWAKSRQTTREEEKFYSLLGLFNVHMSLLYGEGLTKAFRRFHEELKKNREDPTELNAILAQVTAQRIEDNVDKIIMQNLEMDLMPLKRSATVAFQGTDHDGFSKKPRQPLPSEKETSTQSTDGIPKRLSDIQDMQNCWDEATARNGYSRVAVLLVKWADEIGELNTRADVSDAVQD</sequence>
<name>Q0U106_PHANO</name>
<dbReference type="Pfam" id="PF06985">
    <property type="entry name" value="HET"/>
    <property type="match status" value="1"/>
</dbReference>
<feature type="region of interest" description="Disordered" evidence="1">
    <location>
        <begin position="275"/>
        <end position="306"/>
    </location>
</feature>
<feature type="domain" description="Heterokaryon incompatibility" evidence="2">
    <location>
        <begin position="25"/>
        <end position="106"/>
    </location>
</feature>
<evidence type="ECO:0000256" key="1">
    <source>
        <dbReference type="SAM" id="MobiDB-lite"/>
    </source>
</evidence>
<dbReference type="PANTHER" id="PTHR10622">
    <property type="entry name" value="HET DOMAIN-CONTAINING PROTEIN"/>
    <property type="match status" value="1"/>
</dbReference>
<organism evidence="3 4">
    <name type="scientific">Phaeosphaeria nodorum (strain SN15 / ATCC MYA-4574 / FGSC 10173)</name>
    <name type="common">Glume blotch fungus</name>
    <name type="synonym">Parastagonospora nodorum</name>
    <dbReference type="NCBI Taxonomy" id="321614"/>
    <lineage>
        <taxon>Eukaryota</taxon>
        <taxon>Fungi</taxon>
        <taxon>Dikarya</taxon>
        <taxon>Ascomycota</taxon>
        <taxon>Pezizomycotina</taxon>
        <taxon>Dothideomycetes</taxon>
        <taxon>Pleosporomycetidae</taxon>
        <taxon>Pleosporales</taxon>
        <taxon>Pleosporineae</taxon>
        <taxon>Phaeosphaeriaceae</taxon>
        <taxon>Parastagonospora</taxon>
    </lineage>
</organism>
<dbReference type="Proteomes" id="UP000001055">
    <property type="component" value="Unassembled WGS sequence"/>
</dbReference>
<dbReference type="InterPro" id="IPR010730">
    <property type="entry name" value="HET"/>
</dbReference>
<dbReference type="PANTHER" id="PTHR10622:SF11">
    <property type="entry name" value="HET-DOMAIN-CONTAINING PROTEIN"/>
    <property type="match status" value="1"/>
</dbReference>
<dbReference type="InParanoid" id="Q0U106"/>
<dbReference type="KEGG" id="pno:SNOG_14525"/>